<dbReference type="RefSeq" id="WP_184659792.1">
    <property type="nucleotide sequence ID" value="NZ_CP031518.1"/>
</dbReference>
<dbReference type="InterPro" id="IPR026906">
    <property type="entry name" value="LRR_5"/>
</dbReference>
<dbReference type="InterPro" id="IPR053139">
    <property type="entry name" value="Surface_bspA-like"/>
</dbReference>
<sequence>MKRKILSALAAITALALASCSMFNSGSEEDSSQPAYIKVGVKDISRSALPNVTKEDEFEQFTLTGTAEDENVLAVKETWATDETLTAWTKMKEASIPVTEGAGYSFTLSAVKGGATWQGSCAKTIQSGKNTLTFTLSLSALSAEGKGNLEITLSLPVSVKAVEAKLTNKEDPKVTGKTEFKGGEESGSVSFAAKDIPSGNYLLTFSLFGDEAKTLKLGEWREYAGITKGLTSSSTDKISELEEIYTIDLELGEGTLQGTIPGSYTRYSDKISLPDAKKAGDTFDGWVDGNGEEITEIKKGTVGNITLKAKWLGGIYVTAEQVKNGELKTKLLEAKGANLKNVKVVLPEGITSIESSLFEGCTFLSEFTIPAGVTEIESSVFKGCSALSEIKIPAKVTKIGASAFKDCTSLESFEYDGTAKEWAEVERGSDWHQNVPATKIECTDGSVDLDYDGKERISPIELALGKVELSGDIKLTFDKETGIFTAEEGFDSYQWYLGGSEYTKGNELTGGKPNQFKISKKLDIGRMNFYITVIAKDADGKVYAAEHDLLEDIKVVKVTFVENADGTGDLTAKTKTTYLYTFDDFRLDEGIFIRKGYELVCWNTKADGSGTSYKVDDKIPATEDITLYAQWKGIVKVSISSIDAVLSELDVSASKNVEYFTKSPQPPAGEIKLAYFDDEKNCPLWYDEKSRTLFYYLPKWLVLEMPEMSDAFFANLFNIKEIELSDFDTSNVTSMVGMFAGCNSLTSLDLSSFDTSNVTDMSDMFSCCSALEILDLSKFDTSKVTGMSFMFSGCSALESLDLSSFDTSKVSDMNCMFSFCSALESLDLSSFKTPNVTNMTEMFAVCSALTSLDLSSFDTKKVTDMVGMFNSCSALTSLDLSKFDTSNVTDMPFMFAGCGALTTIYVKEETDWSSSINLLDSTEMFKNCEKLAGGSGTAYSEKNPQDVTYARVDGGTDAPGYFTVKKPAVE</sequence>
<keyword evidence="2" id="KW-0732">Signal</keyword>
<evidence type="ECO:0000256" key="1">
    <source>
        <dbReference type="ARBA" id="ARBA00004196"/>
    </source>
</evidence>
<dbReference type="InterPro" id="IPR011889">
    <property type="entry name" value="Liste_lipo_26"/>
</dbReference>
<organism evidence="3 4">
    <name type="scientific">Treponema ruminis</name>
    <dbReference type="NCBI Taxonomy" id="744515"/>
    <lineage>
        <taxon>Bacteria</taxon>
        <taxon>Pseudomonadati</taxon>
        <taxon>Spirochaetota</taxon>
        <taxon>Spirochaetia</taxon>
        <taxon>Spirochaetales</taxon>
        <taxon>Treponemataceae</taxon>
        <taxon>Treponema</taxon>
    </lineage>
</organism>
<dbReference type="Pfam" id="PF13306">
    <property type="entry name" value="LRR_5"/>
    <property type="match status" value="1"/>
</dbReference>
<dbReference type="EMBL" id="JACHFQ010000005">
    <property type="protein sequence ID" value="MBB5226489.1"/>
    <property type="molecule type" value="Genomic_DNA"/>
</dbReference>
<dbReference type="Gene3D" id="3.80.10.10">
    <property type="entry name" value="Ribonuclease Inhibitor"/>
    <property type="match status" value="2"/>
</dbReference>
<dbReference type="GO" id="GO:0030313">
    <property type="term" value="C:cell envelope"/>
    <property type="evidence" value="ECO:0007669"/>
    <property type="project" value="UniProtKB-SubCell"/>
</dbReference>
<comment type="subcellular location">
    <subcellularLocation>
        <location evidence="1">Cell envelope</location>
    </subcellularLocation>
</comment>
<dbReference type="AlphaFoldDB" id="A0A7W8LMG5"/>
<dbReference type="PANTHER" id="PTHR45661">
    <property type="entry name" value="SURFACE ANTIGEN"/>
    <property type="match status" value="1"/>
</dbReference>
<protein>
    <submittedName>
        <fullName evidence="3">Putative repeat protein (TIGR02543 family)</fullName>
    </submittedName>
</protein>
<evidence type="ECO:0000313" key="3">
    <source>
        <dbReference type="EMBL" id="MBB5226489.1"/>
    </source>
</evidence>
<evidence type="ECO:0000313" key="4">
    <source>
        <dbReference type="Proteomes" id="UP000518887"/>
    </source>
</evidence>
<evidence type="ECO:0000256" key="2">
    <source>
        <dbReference type="SAM" id="SignalP"/>
    </source>
</evidence>
<dbReference type="InterPro" id="IPR005046">
    <property type="entry name" value="DUF285"/>
</dbReference>
<dbReference type="InterPro" id="IPR013378">
    <property type="entry name" value="InlB-like_B-rpt"/>
</dbReference>
<feature type="signal peptide" evidence="2">
    <location>
        <begin position="1"/>
        <end position="18"/>
    </location>
</feature>
<dbReference type="PANTHER" id="PTHR45661:SF3">
    <property type="entry name" value="IG-LIKE DOMAIN-CONTAINING PROTEIN"/>
    <property type="match status" value="1"/>
</dbReference>
<dbReference type="InterPro" id="IPR032675">
    <property type="entry name" value="LRR_dom_sf"/>
</dbReference>
<dbReference type="Proteomes" id="UP000518887">
    <property type="component" value="Unassembled WGS sequence"/>
</dbReference>
<keyword evidence="4" id="KW-1185">Reference proteome</keyword>
<dbReference type="NCBIfam" id="TIGR02543">
    <property type="entry name" value="List_Bact_rpt"/>
    <property type="match status" value="1"/>
</dbReference>
<reference evidence="3 4" key="1">
    <citation type="submission" date="2020-08" db="EMBL/GenBank/DDBJ databases">
        <title>Genomic Encyclopedia of Type Strains, Phase IV (KMG-IV): sequencing the most valuable type-strain genomes for metagenomic binning, comparative biology and taxonomic classification.</title>
        <authorList>
            <person name="Goeker M."/>
        </authorList>
    </citation>
    <scope>NUCLEOTIDE SEQUENCE [LARGE SCALE GENOMIC DNA]</scope>
    <source>
        <strain evidence="3 4">DSM 103462</strain>
    </source>
</reference>
<name>A0A7W8LMG5_9SPIR</name>
<proteinExistence type="predicted"/>
<dbReference type="PROSITE" id="PS51257">
    <property type="entry name" value="PROKAR_LIPOPROTEIN"/>
    <property type="match status" value="1"/>
</dbReference>
<gene>
    <name evidence="3" type="ORF">HNP76_001862</name>
</gene>
<dbReference type="Pfam" id="PF09479">
    <property type="entry name" value="Flg_new"/>
    <property type="match status" value="2"/>
</dbReference>
<comment type="caution">
    <text evidence="3">The sequence shown here is derived from an EMBL/GenBank/DDBJ whole genome shotgun (WGS) entry which is preliminary data.</text>
</comment>
<dbReference type="SUPFAM" id="SSF52058">
    <property type="entry name" value="L domain-like"/>
    <property type="match status" value="2"/>
</dbReference>
<dbReference type="InterPro" id="IPR042229">
    <property type="entry name" value="Listeria/Bacterioides_rpt_sf"/>
</dbReference>
<dbReference type="Gene3D" id="2.60.40.4270">
    <property type="entry name" value="Listeria-Bacteroides repeat domain"/>
    <property type="match status" value="1"/>
</dbReference>
<feature type="chain" id="PRO_5031128526" evidence="2">
    <location>
        <begin position="19"/>
        <end position="970"/>
    </location>
</feature>
<accession>A0A7W8LMG5</accession>
<dbReference type="Pfam" id="PF03382">
    <property type="entry name" value="DUF285"/>
    <property type="match status" value="1"/>
</dbReference>
<dbReference type="NCBIfam" id="TIGR02167">
    <property type="entry name" value="Liste_lipo_26"/>
    <property type="match status" value="7"/>
</dbReference>